<organism evidence="6 7">
    <name type="scientific">Candidatus Companilactobacillus pullicola</name>
    <dbReference type="NCBI Taxonomy" id="2838523"/>
    <lineage>
        <taxon>Bacteria</taxon>
        <taxon>Bacillati</taxon>
        <taxon>Bacillota</taxon>
        <taxon>Bacilli</taxon>
        <taxon>Lactobacillales</taxon>
        <taxon>Lactobacillaceae</taxon>
        <taxon>Companilactobacillus</taxon>
    </lineage>
</organism>
<dbReference type="CDD" id="cd05013">
    <property type="entry name" value="SIS_RpiR"/>
    <property type="match status" value="1"/>
</dbReference>
<dbReference type="InterPro" id="IPR047640">
    <property type="entry name" value="RpiR-like"/>
</dbReference>
<evidence type="ECO:0000256" key="3">
    <source>
        <dbReference type="ARBA" id="ARBA00023163"/>
    </source>
</evidence>
<dbReference type="Gene3D" id="1.10.10.10">
    <property type="entry name" value="Winged helix-like DNA-binding domain superfamily/Winged helix DNA-binding domain"/>
    <property type="match status" value="1"/>
</dbReference>
<gene>
    <name evidence="6" type="ORF">H9820_08455</name>
</gene>
<reference evidence="6" key="2">
    <citation type="submission" date="2021-04" db="EMBL/GenBank/DDBJ databases">
        <authorList>
            <person name="Gilroy R."/>
        </authorList>
    </citation>
    <scope>NUCLEOTIDE SEQUENCE</scope>
    <source>
        <strain evidence="6">3204</strain>
    </source>
</reference>
<feature type="domain" description="HTH rpiR-type" evidence="4">
    <location>
        <begin position="1"/>
        <end position="73"/>
    </location>
</feature>
<dbReference type="GO" id="GO:1901135">
    <property type="term" value="P:carbohydrate derivative metabolic process"/>
    <property type="evidence" value="ECO:0007669"/>
    <property type="project" value="InterPro"/>
</dbReference>
<dbReference type="SUPFAM" id="SSF53697">
    <property type="entry name" value="SIS domain"/>
    <property type="match status" value="1"/>
</dbReference>
<dbReference type="InterPro" id="IPR000281">
    <property type="entry name" value="HTH_RpiR"/>
</dbReference>
<dbReference type="PROSITE" id="PS51464">
    <property type="entry name" value="SIS"/>
    <property type="match status" value="1"/>
</dbReference>
<dbReference type="GO" id="GO:0097367">
    <property type="term" value="F:carbohydrate derivative binding"/>
    <property type="evidence" value="ECO:0007669"/>
    <property type="project" value="InterPro"/>
</dbReference>
<evidence type="ECO:0000259" key="5">
    <source>
        <dbReference type="PROSITE" id="PS51464"/>
    </source>
</evidence>
<dbReference type="InterPro" id="IPR046348">
    <property type="entry name" value="SIS_dom_sf"/>
</dbReference>
<dbReference type="EMBL" id="DXCM01000061">
    <property type="protein sequence ID" value="HIY92953.1"/>
    <property type="molecule type" value="Genomic_DNA"/>
</dbReference>
<dbReference type="Proteomes" id="UP000824013">
    <property type="component" value="Unassembled WGS sequence"/>
</dbReference>
<dbReference type="PROSITE" id="PS51071">
    <property type="entry name" value="HTH_RPIR"/>
    <property type="match status" value="1"/>
</dbReference>
<dbReference type="InterPro" id="IPR036388">
    <property type="entry name" value="WH-like_DNA-bd_sf"/>
</dbReference>
<dbReference type="Pfam" id="PF01380">
    <property type="entry name" value="SIS"/>
    <property type="match status" value="1"/>
</dbReference>
<dbReference type="PANTHER" id="PTHR30514">
    <property type="entry name" value="GLUCOKINASE"/>
    <property type="match status" value="1"/>
</dbReference>
<keyword evidence="3" id="KW-0804">Transcription</keyword>
<protein>
    <submittedName>
        <fullName evidence="6">MurR/RpiR family transcriptional regulator</fullName>
    </submittedName>
</protein>
<dbReference type="GO" id="GO:0003677">
    <property type="term" value="F:DNA binding"/>
    <property type="evidence" value="ECO:0007669"/>
    <property type="project" value="UniProtKB-KW"/>
</dbReference>
<keyword evidence="2" id="KW-0238">DNA-binding</keyword>
<dbReference type="Gene3D" id="3.40.50.10490">
    <property type="entry name" value="Glucose-6-phosphate isomerase like protein, domain 1"/>
    <property type="match status" value="1"/>
</dbReference>
<reference evidence="6" key="1">
    <citation type="journal article" date="2021" name="PeerJ">
        <title>Extensive microbial diversity within the chicken gut microbiome revealed by metagenomics and culture.</title>
        <authorList>
            <person name="Gilroy R."/>
            <person name="Ravi A."/>
            <person name="Getino M."/>
            <person name="Pursley I."/>
            <person name="Horton D.L."/>
            <person name="Alikhan N.F."/>
            <person name="Baker D."/>
            <person name="Gharbi K."/>
            <person name="Hall N."/>
            <person name="Watson M."/>
            <person name="Adriaenssens E.M."/>
            <person name="Foster-Nyarko E."/>
            <person name="Jarju S."/>
            <person name="Secka A."/>
            <person name="Antonio M."/>
            <person name="Oren A."/>
            <person name="Chaudhuri R.R."/>
            <person name="La Ragione R."/>
            <person name="Hildebrand F."/>
            <person name="Pallen M.J."/>
        </authorList>
    </citation>
    <scope>NUCLEOTIDE SEQUENCE</scope>
    <source>
        <strain evidence="6">3204</strain>
    </source>
</reference>
<feature type="domain" description="SIS" evidence="5">
    <location>
        <begin position="107"/>
        <end position="245"/>
    </location>
</feature>
<dbReference type="SUPFAM" id="SSF46689">
    <property type="entry name" value="Homeodomain-like"/>
    <property type="match status" value="1"/>
</dbReference>
<name>A0A9D1ZP64_9LACO</name>
<dbReference type="PANTHER" id="PTHR30514:SF1">
    <property type="entry name" value="HTH-TYPE TRANSCRIPTIONAL REGULATOR HEXR-RELATED"/>
    <property type="match status" value="1"/>
</dbReference>
<accession>A0A9D1ZP64</accession>
<proteinExistence type="predicted"/>
<dbReference type="AlphaFoldDB" id="A0A9D1ZP64"/>
<dbReference type="InterPro" id="IPR035472">
    <property type="entry name" value="RpiR-like_SIS"/>
</dbReference>
<evidence type="ECO:0000313" key="6">
    <source>
        <dbReference type="EMBL" id="HIY92953.1"/>
    </source>
</evidence>
<keyword evidence="1" id="KW-0805">Transcription regulation</keyword>
<dbReference type="InterPro" id="IPR009057">
    <property type="entry name" value="Homeodomain-like_sf"/>
</dbReference>
<dbReference type="GO" id="GO:0003700">
    <property type="term" value="F:DNA-binding transcription factor activity"/>
    <property type="evidence" value="ECO:0007669"/>
    <property type="project" value="InterPro"/>
</dbReference>
<evidence type="ECO:0000313" key="7">
    <source>
        <dbReference type="Proteomes" id="UP000824013"/>
    </source>
</evidence>
<sequence length="252" mass="28751">MLFLDYTPDLTETDMIIYRFIVKNMDNVIYMRIRDLADETYCSTASIQRFCQKFECVGWSEFKTRLKLHMGNKNFTKTYPTDLDTNEIIQSITETDSNDNSHKIDEVAEILVNCKHVLWIGAGTSRILAEFGSVTYSSLINMSLLIREPIDNPIIKTNPDEADDYCLIVCSVSGENHVMIKYVANFIKQGIPVIAITNNPTSTIAKMSQYVLTYYATEQMIDSDNVTSQTPAMFLIEKLIRRTSSLSRAKDN</sequence>
<dbReference type="InterPro" id="IPR001347">
    <property type="entry name" value="SIS_dom"/>
</dbReference>
<evidence type="ECO:0000259" key="4">
    <source>
        <dbReference type="PROSITE" id="PS51071"/>
    </source>
</evidence>
<evidence type="ECO:0000256" key="2">
    <source>
        <dbReference type="ARBA" id="ARBA00023125"/>
    </source>
</evidence>
<comment type="caution">
    <text evidence="6">The sequence shown here is derived from an EMBL/GenBank/DDBJ whole genome shotgun (WGS) entry which is preliminary data.</text>
</comment>
<dbReference type="Pfam" id="PF01418">
    <property type="entry name" value="HTH_6"/>
    <property type="match status" value="1"/>
</dbReference>
<evidence type="ECO:0000256" key="1">
    <source>
        <dbReference type="ARBA" id="ARBA00023015"/>
    </source>
</evidence>